<dbReference type="InterPro" id="IPR036156">
    <property type="entry name" value="Beta-gal/glucu_dom_sf"/>
</dbReference>
<dbReference type="PANTHER" id="PTHR43730">
    <property type="entry name" value="BETA-MANNOSIDASE"/>
    <property type="match status" value="1"/>
</dbReference>
<gene>
    <name evidence="8" type="ORF">JI739_03205</name>
</gene>
<dbReference type="GO" id="GO:0004567">
    <property type="term" value="F:beta-mannosidase activity"/>
    <property type="evidence" value="ECO:0007669"/>
    <property type="project" value="UniProtKB-EC"/>
</dbReference>
<reference evidence="8" key="1">
    <citation type="submission" date="2021-01" db="EMBL/GenBank/DDBJ databases">
        <title>Ramlibacter sp. strain AW1 16S ribosomal RNA gene Genome sequencing and assembly.</title>
        <authorList>
            <person name="Kang M."/>
        </authorList>
    </citation>
    <scope>NUCLEOTIDE SEQUENCE</scope>
    <source>
        <strain evidence="8">AW1</strain>
    </source>
</reference>
<keyword evidence="9" id="KW-1185">Reference proteome</keyword>
<keyword evidence="4 8" id="KW-0378">Hydrolase</keyword>
<dbReference type="Proteomes" id="UP000613011">
    <property type="component" value="Unassembled WGS sequence"/>
</dbReference>
<dbReference type="RefSeq" id="WP_201682387.1">
    <property type="nucleotide sequence ID" value="NZ_JAEQNA010000001.1"/>
</dbReference>
<dbReference type="GO" id="GO:0006516">
    <property type="term" value="P:glycoprotein catabolic process"/>
    <property type="evidence" value="ECO:0007669"/>
    <property type="project" value="TreeGrafter"/>
</dbReference>
<dbReference type="Gene3D" id="3.20.20.80">
    <property type="entry name" value="Glycosidases"/>
    <property type="match status" value="1"/>
</dbReference>
<protein>
    <recommendedName>
        <fullName evidence="3">beta-mannosidase</fullName>
        <ecNumber evidence="3">3.2.1.25</ecNumber>
    </recommendedName>
</protein>
<dbReference type="InterPro" id="IPR013783">
    <property type="entry name" value="Ig-like_fold"/>
</dbReference>
<dbReference type="EMBL" id="JAEQNA010000001">
    <property type="protein sequence ID" value="MBL0419348.1"/>
    <property type="molecule type" value="Genomic_DNA"/>
</dbReference>
<evidence type="ECO:0000259" key="6">
    <source>
        <dbReference type="Pfam" id="PF00703"/>
    </source>
</evidence>
<organism evidence="8 9">
    <name type="scientific">Ramlibacter aurantiacus</name>
    <dbReference type="NCBI Taxonomy" id="2801330"/>
    <lineage>
        <taxon>Bacteria</taxon>
        <taxon>Pseudomonadati</taxon>
        <taxon>Pseudomonadota</taxon>
        <taxon>Betaproteobacteria</taxon>
        <taxon>Burkholderiales</taxon>
        <taxon>Comamonadaceae</taxon>
        <taxon>Ramlibacter</taxon>
    </lineage>
</organism>
<evidence type="ECO:0000256" key="3">
    <source>
        <dbReference type="ARBA" id="ARBA00012754"/>
    </source>
</evidence>
<dbReference type="InterPro" id="IPR054593">
    <property type="entry name" value="Beta-mannosidase-like_N2"/>
</dbReference>
<dbReference type="SUPFAM" id="SSF49303">
    <property type="entry name" value="beta-Galactosidase/glucuronidase domain"/>
    <property type="match status" value="1"/>
</dbReference>
<dbReference type="InterPro" id="IPR017853">
    <property type="entry name" value="GH"/>
</dbReference>
<comment type="catalytic activity">
    <reaction evidence="1">
        <text>Hydrolysis of terminal, non-reducing beta-D-mannose residues in beta-D-mannosides.</text>
        <dbReference type="EC" id="3.2.1.25"/>
    </reaction>
</comment>
<comment type="caution">
    <text evidence="8">The sequence shown here is derived from an EMBL/GenBank/DDBJ whole genome shotgun (WGS) entry which is preliminary data.</text>
</comment>
<name>A0A937D4Y1_9BURK</name>
<keyword evidence="5" id="KW-0326">Glycosidase</keyword>
<evidence type="ECO:0000259" key="7">
    <source>
        <dbReference type="Pfam" id="PF22666"/>
    </source>
</evidence>
<dbReference type="Pfam" id="PF22666">
    <property type="entry name" value="Glyco_hydro_2_N2"/>
    <property type="match status" value="1"/>
</dbReference>
<accession>A0A937D4Y1</accession>
<evidence type="ECO:0000256" key="5">
    <source>
        <dbReference type="ARBA" id="ARBA00023295"/>
    </source>
</evidence>
<evidence type="ECO:0000256" key="2">
    <source>
        <dbReference type="ARBA" id="ARBA00007401"/>
    </source>
</evidence>
<dbReference type="Gene3D" id="2.60.40.10">
    <property type="entry name" value="Immunoglobulins"/>
    <property type="match status" value="1"/>
</dbReference>
<evidence type="ECO:0000313" key="8">
    <source>
        <dbReference type="EMBL" id="MBL0419348.1"/>
    </source>
</evidence>
<dbReference type="InterPro" id="IPR050887">
    <property type="entry name" value="Beta-mannosidase_GH2"/>
</dbReference>
<evidence type="ECO:0000256" key="4">
    <source>
        <dbReference type="ARBA" id="ARBA00022801"/>
    </source>
</evidence>
<feature type="domain" description="Glycoside hydrolase family 2 immunoglobulin-like beta-sandwich" evidence="6">
    <location>
        <begin position="237"/>
        <end position="284"/>
    </location>
</feature>
<evidence type="ECO:0000256" key="1">
    <source>
        <dbReference type="ARBA" id="ARBA00000829"/>
    </source>
</evidence>
<dbReference type="InterPro" id="IPR008979">
    <property type="entry name" value="Galactose-bd-like_sf"/>
</dbReference>
<dbReference type="EC" id="3.2.1.25" evidence="3"/>
<proteinExistence type="inferred from homology"/>
<dbReference type="SUPFAM" id="SSF49785">
    <property type="entry name" value="Galactose-binding domain-like"/>
    <property type="match status" value="1"/>
</dbReference>
<evidence type="ECO:0000313" key="9">
    <source>
        <dbReference type="Proteomes" id="UP000613011"/>
    </source>
</evidence>
<dbReference type="Pfam" id="PF00703">
    <property type="entry name" value="Glyco_hydro_2"/>
    <property type="match status" value="1"/>
</dbReference>
<dbReference type="AlphaFoldDB" id="A0A937D4Y1"/>
<dbReference type="Gene3D" id="2.60.120.260">
    <property type="entry name" value="Galactose-binding domain-like"/>
    <property type="match status" value="1"/>
</dbReference>
<dbReference type="SUPFAM" id="SSF51445">
    <property type="entry name" value="(Trans)glycosidases"/>
    <property type="match status" value="1"/>
</dbReference>
<comment type="similarity">
    <text evidence="2">Belongs to the glycosyl hydrolase 2 family.</text>
</comment>
<dbReference type="PANTHER" id="PTHR43730:SF1">
    <property type="entry name" value="BETA-MANNOSIDASE"/>
    <property type="match status" value="1"/>
</dbReference>
<dbReference type="InterPro" id="IPR006102">
    <property type="entry name" value="Ig-like_GH2"/>
</dbReference>
<feature type="domain" description="Beta-mannosidase-like galactose-binding" evidence="7">
    <location>
        <begin position="21"/>
        <end position="171"/>
    </location>
</feature>
<dbReference type="GO" id="GO:0005975">
    <property type="term" value="P:carbohydrate metabolic process"/>
    <property type="evidence" value="ECO:0007669"/>
    <property type="project" value="InterPro"/>
</dbReference>
<sequence length="827" mass="90591">MRAIWQCGATEPGAPPPADAAEWVAMDGPGTAAAALRAHGLWSLDAPPRDFDAQDWWFLARFDAPHDAVQVLGCDGLATLAEVSLNGQALFASDNMFTRHRHALPPGVLRPRDNELRIHCRSLGAALRQRRPRPNWRAPMVPDTQLRWFRTTLLGRTPGWSPPAAAVGPWREVWLRATHEIPIEHRLQARLEGGHGVCELDGPASEWPAGTESPRLVLQGPDGQVHASDVRASDGRFAARLDVPRPALWWPHTHGEPALYEATLELRLHRGGTARHALGRVGFRDLQVDTAGGRFALRVNGEAVFCRGAGWFPLDAVSLRSETRACRGTLLRMREAGLNMLRLPGTGVYEDDAFYAQCDELGLMVWQDFMFASMDYPFDDAGFAASSEREVRQQLRRLAPHPCLAVLCGNSEVEQQAAMWGAARELWQPRFFHEQLPAECRELAPGVPYWPSSAHGGAFPHQADAGTTSYYGVGAYERPLADAVASGLGFATECLAFAAVPSNETLARLPGGASTRVHHPAWKSRTPRDLGAGWDFDDVRDHYVRELCGVEPARLRHADHERYLELGRLAVAEAMGHAYGSWRRADARCGGALLLQLRDFWPAAGWGVLDDQGRAKSGWHALRRALQPTGLHLSDEGANGPVAHLVNETAQPVQAVLEFTAWRDGEVRVASAEQPLTMEPRSRRSVPLLGLMDHFMDLNHFWRFGPPACDVLHARLRAAGADAPPLAEAFLFPLGLAPLLANRRALDLRATVTAMNDEQAELELQTRAAAIGVHLDLPGWEAVDDHLHLAPGSTRRIELHRVRAGAALAGTVAALNGPGPVPLEKRA</sequence>